<reference evidence="3" key="1">
    <citation type="journal article" date="2019" name="Int. J. Syst. Evol. Microbiol.">
        <title>The Global Catalogue of Microorganisms (GCM) 10K type strain sequencing project: providing services to taxonomists for standard genome sequencing and annotation.</title>
        <authorList>
            <consortium name="The Broad Institute Genomics Platform"/>
            <consortium name="The Broad Institute Genome Sequencing Center for Infectious Disease"/>
            <person name="Wu L."/>
            <person name="Ma J."/>
        </authorList>
    </citation>
    <scope>NUCLEOTIDE SEQUENCE [LARGE SCALE GENOMIC DNA]</scope>
    <source>
        <strain evidence="3">JCM 16704</strain>
    </source>
</reference>
<keyword evidence="3" id="KW-1185">Reference proteome</keyword>
<name>A0ABP7YW61_9SPHI</name>
<organism evidence="2 3">
    <name type="scientific">Sphingobacterium kyonggiense</name>
    <dbReference type="NCBI Taxonomy" id="714075"/>
    <lineage>
        <taxon>Bacteria</taxon>
        <taxon>Pseudomonadati</taxon>
        <taxon>Bacteroidota</taxon>
        <taxon>Sphingobacteriia</taxon>
        <taxon>Sphingobacteriales</taxon>
        <taxon>Sphingobacteriaceae</taxon>
        <taxon>Sphingobacterium</taxon>
    </lineage>
</organism>
<comment type="caution">
    <text evidence="2">The sequence shown here is derived from an EMBL/GenBank/DDBJ whole genome shotgun (WGS) entry which is preliminary data.</text>
</comment>
<evidence type="ECO:0000313" key="3">
    <source>
        <dbReference type="Proteomes" id="UP001500101"/>
    </source>
</evidence>
<proteinExistence type="predicted"/>
<protein>
    <recommendedName>
        <fullName evidence="1">Peptidase M56 domain-containing protein</fullName>
    </recommendedName>
</protein>
<accession>A0ABP7YW61</accession>
<gene>
    <name evidence="2" type="ORF">GCM10022216_21430</name>
</gene>
<dbReference type="Pfam" id="PF05569">
    <property type="entry name" value="Peptidase_M56"/>
    <property type="match status" value="1"/>
</dbReference>
<sequence>MYLLIRSNQVVQVGKVRVVLLDSAISPFSFFNYVFVHKEEYNNGFDPLIWKHEMAHIKQLHSIDVLILEVQFIFAYWNPVLYFAKKSIKYNHECLADDFVIRRPENIQTYQYLLIGLNSEKQVMALGSHLDFNQLKTRIIMMNKTENWQRKAFLASFSIMLIAGSTLLFSNKNADENESIAESMLSKANTALNLQAPQDTIEGIGASKEQLAEYDKAINKIKEYKKNHPNDRFIDISGLDKRRMGYIAYVMNKEQRDARTNKDHMFLNPSTFISSNTRPKKKSPTKTMFENWKNPNVYGVWIDGKKSNNKALSNLENSDIVYYTISKLYGKAKEGRKYIHQLDIYTAKGFQEAYKNYLFDAK</sequence>
<evidence type="ECO:0000313" key="2">
    <source>
        <dbReference type="EMBL" id="GAA4141405.1"/>
    </source>
</evidence>
<evidence type="ECO:0000259" key="1">
    <source>
        <dbReference type="Pfam" id="PF05569"/>
    </source>
</evidence>
<dbReference type="InterPro" id="IPR008756">
    <property type="entry name" value="Peptidase_M56"/>
</dbReference>
<dbReference type="Proteomes" id="UP001500101">
    <property type="component" value="Unassembled WGS sequence"/>
</dbReference>
<dbReference type="EMBL" id="BAAAZI010000009">
    <property type="protein sequence ID" value="GAA4141405.1"/>
    <property type="molecule type" value="Genomic_DNA"/>
</dbReference>
<feature type="domain" description="Peptidase M56" evidence="1">
    <location>
        <begin position="42"/>
        <end position="142"/>
    </location>
</feature>